<gene>
    <name evidence="1" type="ORF">PCC6912_38310</name>
</gene>
<dbReference type="RefSeq" id="WP_235083170.1">
    <property type="nucleotide sequence ID" value="NZ_AJLN01000079.1"/>
</dbReference>
<organism evidence="1 2">
    <name type="scientific">Chlorogloeopsis fritschii PCC 6912</name>
    <dbReference type="NCBI Taxonomy" id="211165"/>
    <lineage>
        <taxon>Bacteria</taxon>
        <taxon>Bacillati</taxon>
        <taxon>Cyanobacteriota</taxon>
        <taxon>Cyanophyceae</taxon>
        <taxon>Nostocales</taxon>
        <taxon>Chlorogloeopsidaceae</taxon>
        <taxon>Chlorogloeopsis</taxon>
    </lineage>
</organism>
<proteinExistence type="predicted"/>
<dbReference type="Proteomes" id="UP000268857">
    <property type="component" value="Unassembled WGS sequence"/>
</dbReference>
<comment type="caution">
    <text evidence="1">The sequence shown here is derived from an EMBL/GenBank/DDBJ whole genome shotgun (WGS) entry which is preliminary data.</text>
</comment>
<accession>A0A3S0ZQB9</accession>
<evidence type="ECO:0000313" key="2">
    <source>
        <dbReference type="Proteomes" id="UP000268857"/>
    </source>
</evidence>
<dbReference type="EMBL" id="RSCJ01000017">
    <property type="protein sequence ID" value="RUR77440.1"/>
    <property type="molecule type" value="Genomic_DNA"/>
</dbReference>
<dbReference type="AlphaFoldDB" id="A0A3S0ZQB9"/>
<evidence type="ECO:0000313" key="1">
    <source>
        <dbReference type="EMBL" id="RUR77440.1"/>
    </source>
</evidence>
<reference evidence="1 2" key="1">
    <citation type="journal article" date="2019" name="Genome Biol. Evol.">
        <title>Day and night: Metabolic profiles and evolutionary relationships of six axenic non-marine cyanobacteria.</title>
        <authorList>
            <person name="Will S.E."/>
            <person name="Henke P."/>
            <person name="Boedeker C."/>
            <person name="Huang S."/>
            <person name="Brinkmann H."/>
            <person name="Rohde M."/>
            <person name="Jarek M."/>
            <person name="Friedl T."/>
            <person name="Seufert S."/>
            <person name="Schumacher M."/>
            <person name="Overmann J."/>
            <person name="Neumann-Schaal M."/>
            <person name="Petersen J."/>
        </authorList>
    </citation>
    <scope>NUCLEOTIDE SEQUENCE [LARGE SCALE GENOMIC DNA]</scope>
    <source>
        <strain evidence="1 2">PCC 6912</strain>
    </source>
</reference>
<name>A0A3S0ZQB9_CHLFR</name>
<protein>
    <submittedName>
        <fullName evidence="1">Uncharacterized protein</fullName>
    </submittedName>
</protein>
<keyword evidence="2" id="KW-1185">Reference proteome</keyword>
<sequence length="475" mass="54341">MHNQATNIQTSDNLSLLELINILEEHRNNIIINLKKLQEQYQRKSVKRVNGYRDENGKIITPWLRTEEIDCSEYVDMGSFKLNHNTATINMLISRKVKLVKVDDQTPVLEVAGLLVNDLNSFKNYMIVSDGKVNIKSLQVKISSKKTFDLLKTKGVLNGEKFDFQREYTIWLDNLPLVTPNQNLSNIGGLFEQLAEIKVLSSIISACLKDESDIFIPEQLQELRKHELSKNLYINFLTTNEYTDLKEALANDIINSRYSYKIDIGSKEILNLSKLHSANKFIDRMYRVYNSTSGEVYQKPSLSLALNEKIAFRHRLFSSRTKITKVDEFMKPIFDDFLGLENNGIVANILAKVGGDRLAQILQERRHGKSVSKEELVVAMFVANVKLKEFAEKIYRDRVCPLVFYIGSTGVLPNEMDSKAMTAEELATEYPHLQFSKDEQKGRFFIAGNSIISVSKKTEYYTPTRKSVNCSCSTN</sequence>
<dbReference type="STRING" id="211165.GCA_000317285_02841"/>